<organism evidence="2 3">
    <name type="scientific">Apiospora arundinis</name>
    <dbReference type="NCBI Taxonomy" id="335852"/>
    <lineage>
        <taxon>Eukaryota</taxon>
        <taxon>Fungi</taxon>
        <taxon>Dikarya</taxon>
        <taxon>Ascomycota</taxon>
        <taxon>Pezizomycotina</taxon>
        <taxon>Sordariomycetes</taxon>
        <taxon>Xylariomycetidae</taxon>
        <taxon>Amphisphaeriales</taxon>
        <taxon>Apiosporaceae</taxon>
        <taxon>Apiospora</taxon>
    </lineage>
</organism>
<feature type="compositionally biased region" description="Basic and acidic residues" evidence="1">
    <location>
        <begin position="209"/>
        <end position="231"/>
    </location>
</feature>
<evidence type="ECO:0000313" key="2">
    <source>
        <dbReference type="EMBL" id="KAK8856157.1"/>
    </source>
</evidence>
<dbReference type="Gene3D" id="3.10.490.10">
    <property type="entry name" value="Gamma-glutamyl cyclotransferase-like"/>
    <property type="match status" value="1"/>
</dbReference>
<dbReference type="Proteomes" id="UP001390339">
    <property type="component" value="Unassembled WGS sequence"/>
</dbReference>
<evidence type="ECO:0000313" key="3">
    <source>
        <dbReference type="Proteomes" id="UP001390339"/>
    </source>
</evidence>
<sequence>MADNNISRDKIYNFDSFIGRLDEFTSVYDQQTPPRLLSRRDSSAIANNGAQDQQSNISTVTSPTLQNSPSQGNTRAHLRRDKNDRFPASQSNSLLPHVAEPNRSNTSMTGIVNNNTAGDSIDNNDITTNGAYSPAAREEAVKAYLDSLPNIDPPNADSLKGKNIMGSKHIYGPPHDHGRHAMSLFLDEDEDEDMIPPSNSNHANLNTDDGSRHPISDVHRGGNDAGVRGKESEEKTLLDCIMVTSEAGSEVASRNDSARPGSSATPGSSLDNSILISSDDSPEIQVIGVRQSNRGSDGNHRRHISISSSSSTLSEVPTENVDAVMLNDETEVQDDGAEVQDDEAEVLDNDHSQQLKEELVTPQLMPQPVALPEQQHQSENEEQKPKSYYFATGELMDRIKMRKRFPQAKYLCLAKLKGYRWLICGPRRCDPLTVGANAASDPNDSSSSFAPIARDFANQNDVFSPSNKEPEGYATIAPVYKNKTGTNCKNGQELDLERSCVYGSLYEASEDVFQSINAWHMNWTSSPRWPAPCRRSCASWSRSATPAPT</sequence>
<feature type="region of interest" description="Disordered" evidence="1">
    <location>
        <begin position="47"/>
        <end position="106"/>
    </location>
</feature>
<comment type="caution">
    <text evidence="2">The sequence shown here is derived from an EMBL/GenBank/DDBJ whole genome shotgun (WGS) entry which is preliminary data.</text>
</comment>
<feature type="compositionally biased region" description="Low complexity" evidence="1">
    <location>
        <begin position="268"/>
        <end position="279"/>
    </location>
</feature>
<feature type="compositionally biased region" description="Polar residues" evidence="1">
    <location>
        <begin position="197"/>
        <end position="208"/>
    </location>
</feature>
<evidence type="ECO:0000256" key="1">
    <source>
        <dbReference type="SAM" id="MobiDB-lite"/>
    </source>
</evidence>
<dbReference type="EMBL" id="JAPCWZ010000007">
    <property type="protein sequence ID" value="KAK8856157.1"/>
    <property type="molecule type" value="Genomic_DNA"/>
</dbReference>
<reference evidence="2 3" key="1">
    <citation type="journal article" date="2024" name="IMA Fungus">
        <title>Apiospora arundinis, a panoply of carbohydrate-active enzymes and secondary metabolites.</title>
        <authorList>
            <person name="Sorensen T."/>
            <person name="Petersen C."/>
            <person name="Muurmann A.T."/>
            <person name="Christiansen J.V."/>
            <person name="Brundto M.L."/>
            <person name="Overgaard C.K."/>
            <person name="Boysen A.T."/>
            <person name="Wollenberg R.D."/>
            <person name="Larsen T.O."/>
            <person name="Sorensen J.L."/>
            <person name="Nielsen K.L."/>
            <person name="Sondergaard T.E."/>
        </authorList>
    </citation>
    <scope>NUCLEOTIDE SEQUENCE [LARGE SCALE GENOMIC DNA]</scope>
    <source>
        <strain evidence="2 3">AAU 773</strain>
    </source>
</reference>
<proteinExistence type="predicted"/>
<feature type="region of interest" description="Disordered" evidence="1">
    <location>
        <begin position="247"/>
        <end position="317"/>
    </location>
</feature>
<accession>A0ABR2I2A4</accession>
<keyword evidence="3" id="KW-1185">Reference proteome</keyword>
<protein>
    <submittedName>
        <fullName evidence="2">Uncharacterized protein</fullName>
    </submittedName>
</protein>
<feature type="region of interest" description="Disordered" evidence="1">
    <location>
        <begin position="197"/>
        <end position="231"/>
    </location>
</feature>
<gene>
    <name evidence="2" type="ORF">PGQ11_012069</name>
</gene>
<feature type="compositionally biased region" description="Polar residues" evidence="1">
    <location>
        <begin position="47"/>
        <end position="74"/>
    </location>
</feature>
<name>A0ABR2I2A4_9PEZI</name>
<feature type="compositionally biased region" description="Polar residues" evidence="1">
    <location>
        <begin position="252"/>
        <end position="267"/>
    </location>
</feature>